<reference evidence="6" key="1">
    <citation type="journal article" date="2019" name="Int. J. Syst. Evol. Microbiol.">
        <title>The Global Catalogue of Microorganisms (GCM) 10K type strain sequencing project: providing services to taxonomists for standard genome sequencing and annotation.</title>
        <authorList>
            <consortium name="The Broad Institute Genomics Platform"/>
            <consortium name="The Broad Institute Genome Sequencing Center for Infectious Disease"/>
            <person name="Wu L."/>
            <person name="Ma J."/>
        </authorList>
    </citation>
    <scope>NUCLEOTIDE SEQUENCE [LARGE SCALE GENOMIC DNA]</scope>
    <source>
        <strain evidence="6">CCUG 58127</strain>
    </source>
</reference>
<dbReference type="EC" id="3.1.21.-" evidence="5"/>
<dbReference type="EMBL" id="JBHSWH010000001">
    <property type="protein sequence ID" value="MFC6704624.1"/>
    <property type="molecule type" value="Genomic_DNA"/>
</dbReference>
<evidence type="ECO:0000313" key="5">
    <source>
        <dbReference type="EMBL" id="MFC6704624.1"/>
    </source>
</evidence>
<dbReference type="PANTHER" id="PTHR30408:SF12">
    <property type="entry name" value="TYPE I RESTRICTION ENZYME MJAVIII SPECIFICITY SUBUNIT"/>
    <property type="match status" value="1"/>
</dbReference>
<evidence type="ECO:0000259" key="4">
    <source>
        <dbReference type="Pfam" id="PF01420"/>
    </source>
</evidence>
<dbReference type="InterPro" id="IPR052021">
    <property type="entry name" value="Type-I_RS_S_subunit"/>
</dbReference>
<comment type="caution">
    <text evidence="5">The sequence shown here is derived from an EMBL/GenBank/DDBJ whole genome shotgun (WGS) entry which is preliminary data.</text>
</comment>
<dbReference type="GO" id="GO:0004519">
    <property type="term" value="F:endonuclease activity"/>
    <property type="evidence" value="ECO:0007669"/>
    <property type="project" value="UniProtKB-KW"/>
</dbReference>
<keyword evidence="5" id="KW-0255">Endonuclease</keyword>
<keyword evidence="6" id="KW-1185">Reference proteome</keyword>
<keyword evidence="5" id="KW-0378">Hydrolase</keyword>
<dbReference type="Proteomes" id="UP001596298">
    <property type="component" value="Unassembled WGS sequence"/>
</dbReference>
<feature type="domain" description="Type I restriction modification DNA specificity" evidence="4">
    <location>
        <begin position="46"/>
        <end position="141"/>
    </location>
</feature>
<evidence type="ECO:0000256" key="1">
    <source>
        <dbReference type="ARBA" id="ARBA00010923"/>
    </source>
</evidence>
<accession>A0ABW2ADG1</accession>
<keyword evidence="2" id="KW-0680">Restriction system</keyword>
<dbReference type="InterPro" id="IPR000055">
    <property type="entry name" value="Restrct_endonuc_typeI_TRD"/>
</dbReference>
<dbReference type="CDD" id="cd17260">
    <property type="entry name" value="RMtype1_S_EcoEI-TRD1-CR1_like"/>
    <property type="match status" value="1"/>
</dbReference>
<dbReference type="SUPFAM" id="SSF116734">
    <property type="entry name" value="DNA methylase specificity domain"/>
    <property type="match status" value="2"/>
</dbReference>
<name>A0ABW2ADG1_9MICO</name>
<gene>
    <name evidence="5" type="ORF">ACFQDH_04895</name>
</gene>
<dbReference type="Gene3D" id="3.90.220.20">
    <property type="entry name" value="DNA methylase specificity domains"/>
    <property type="match status" value="2"/>
</dbReference>
<organism evidence="5 6">
    <name type="scientific">Flexivirga alba</name>
    <dbReference type="NCBI Taxonomy" id="702742"/>
    <lineage>
        <taxon>Bacteria</taxon>
        <taxon>Bacillati</taxon>
        <taxon>Actinomycetota</taxon>
        <taxon>Actinomycetes</taxon>
        <taxon>Micrococcales</taxon>
        <taxon>Dermacoccaceae</taxon>
        <taxon>Flexivirga</taxon>
    </lineage>
</organism>
<evidence type="ECO:0000313" key="6">
    <source>
        <dbReference type="Proteomes" id="UP001596298"/>
    </source>
</evidence>
<comment type="similarity">
    <text evidence="1">Belongs to the type-I restriction system S methylase family.</text>
</comment>
<dbReference type="GO" id="GO:0016787">
    <property type="term" value="F:hydrolase activity"/>
    <property type="evidence" value="ECO:0007669"/>
    <property type="project" value="UniProtKB-KW"/>
</dbReference>
<sequence>MAELNAEQARAIPLTTRPFGEVSKGYTVFRDRDVLAAKITPCWENGKVGQAELDHAVGVGSTEFHVVRPTEQLHDRYLLHFLRQPRVRAAGELRMTGSGGQRRVPTAFFEELAIPVPPLPEQRRIAAILDHADALRAKRRQVLAHLDSLSQSIFHDIFGDLRATSTVAAEASKIRTGPFGSQLLHSEFVEEGIAVLGLDNVVGNEFRWAERRFITPVKYETLKRYTVSPGDVLISIMGTTGRCVVVPDDIPTAINTKHICAITPESARLHPTFLRGAFLWHPDSLAHLRRQTKGSIMDGLNMGIIKAMPIPILPLAAQEVFAKRVESVNAQRAAIQRAVAADDELFASLQSRAFRGGL</sequence>
<proteinExistence type="inferred from homology"/>
<keyword evidence="3" id="KW-0238">DNA-binding</keyword>
<evidence type="ECO:0000256" key="2">
    <source>
        <dbReference type="ARBA" id="ARBA00022747"/>
    </source>
</evidence>
<dbReference type="Pfam" id="PF01420">
    <property type="entry name" value="Methylase_S"/>
    <property type="match status" value="1"/>
</dbReference>
<dbReference type="InterPro" id="IPR044946">
    <property type="entry name" value="Restrct_endonuc_typeI_TRD_sf"/>
</dbReference>
<dbReference type="RefSeq" id="WP_382404808.1">
    <property type="nucleotide sequence ID" value="NZ_JBHSWH010000001.1"/>
</dbReference>
<keyword evidence="5" id="KW-0540">Nuclease</keyword>
<dbReference type="PANTHER" id="PTHR30408">
    <property type="entry name" value="TYPE-1 RESTRICTION ENZYME ECOKI SPECIFICITY PROTEIN"/>
    <property type="match status" value="1"/>
</dbReference>
<protein>
    <submittedName>
        <fullName evidence="5">Restriction endonuclease subunit S</fullName>
        <ecNumber evidence="5">3.1.21.-</ecNumber>
    </submittedName>
</protein>
<evidence type="ECO:0000256" key="3">
    <source>
        <dbReference type="ARBA" id="ARBA00023125"/>
    </source>
</evidence>